<gene>
    <name evidence="1" type="ORF">NQU55_00995</name>
</gene>
<evidence type="ECO:0000313" key="1">
    <source>
        <dbReference type="EMBL" id="MCQ8768363.1"/>
    </source>
</evidence>
<protein>
    <submittedName>
        <fullName evidence="1">Uncharacterized protein</fullName>
    </submittedName>
</protein>
<evidence type="ECO:0000313" key="2">
    <source>
        <dbReference type="Proteomes" id="UP001142374"/>
    </source>
</evidence>
<sequence length="69" mass="8091">MPRSRIVRPRIPRPCIPRSRRLRRRRFPAPRKRTGLRRFVRTHRIQIVGALLSGTLPAAADFLGPWLGR</sequence>
<dbReference type="AlphaFoldDB" id="A0A9X2LBX4"/>
<reference evidence="1" key="1">
    <citation type="submission" date="2022-06" db="EMBL/GenBank/DDBJ databases">
        <title>WGS of actinobacteria.</title>
        <authorList>
            <person name="Thawai C."/>
        </authorList>
    </citation>
    <scope>NUCLEOTIDE SEQUENCE</scope>
    <source>
        <strain evidence="1">AA8</strain>
    </source>
</reference>
<proteinExistence type="predicted"/>
<keyword evidence="2" id="KW-1185">Reference proteome</keyword>
<name>A0A9X2LBX4_9ACTN</name>
<dbReference type="RefSeq" id="WP_168092197.1">
    <property type="nucleotide sequence ID" value="NZ_JAATER010000059.1"/>
</dbReference>
<organism evidence="1 2">
    <name type="scientific">Streptomyces telluris</name>
    <dbReference type="NCBI Taxonomy" id="2720021"/>
    <lineage>
        <taxon>Bacteria</taxon>
        <taxon>Bacillati</taxon>
        <taxon>Actinomycetota</taxon>
        <taxon>Actinomycetes</taxon>
        <taxon>Kitasatosporales</taxon>
        <taxon>Streptomycetaceae</taxon>
        <taxon>Streptomyces</taxon>
    </lineage>
</organism>
<dbReference type="Proteomes" id="UP001142374">
    <property type="component" value="Unassembled WGS sequence"/>
</dbReference>
<dbReference type="EMBL" id="JANIID010000001">
    <property type="protein sequence ID" value="MCQ8768363.1"/>
    <property type="molecule type" value="Genomic_DNA"/>
</dbReference>
<accession>A0A9X2LBX4</accession>
<comment type="caution">
    <text evidence="1">The sequence shown here is derived from an EMBL/GenBank/DDBJ whole genome shotgun (WGS) entry which is preliminary data.</text>
</comment>